<sequence length="119" mass="13820">MKTNKICIIWLWAIFILGCDTDGWSELKQDNGLTCFDEVVNSTYDLNNLPPDIESQIVDYLSLEHQEQFDPKMLSYIGEFTACGKPVKFWGYECSSECYVTIQGWRDGFFKSMSYQEPN</sequence>
<evidence type="ECO:0000313" key="2">
    <source>
        <dbReference type="Proteomes" id="UP000037515"/>
    </source>
</evidence>
<dbReference type="Proteomes" id="UP000037515">
    <property type="component" value="Unassembled WGS sequence"/>
</dbReference>
<dbReference type="OrthoDB" id="9998785at2"/>
<keyword evidence="2" id="KW-1185">Reference proteome</keyword>
<dbReference type="STRING" id="693.AKJ17_18210"/>
<dbReference type="EMBL" id="LHPJ01000032">
    <property type="protein sequence ID" value="KOO01891.1"/>
    <property type="molecule type" value="Genomic_DNA"/>
</dbReference>
<evidence type="ECO:0000313" key="1">
    <source>
        <dbReference type="EMBL" id="KOO01891.1"/>
    </source>
</evidence>
<dbReference type="AlphaFoldDB" id="A0A0M0HIN8"/>
<comment type="caution">
    <text evidence="1">The sequence shown here is derived from an EMBL/GenBank/DDBJ whole genome shotgun (WGS) entry which is preliminary data.</text>
</comment>
<dbReference type="RefSeq" id="WP_053397217.1">
    <property type="nucleotide sequence ID" value="NZ_LHPJ01000032.1"/>
</dbReference>
<dbReference type="PATRIC" id="fig|693.5.peg.3697"/>
<evidence type="ECO:0008006" key="3">
    <source>
        <dbReference type="Google" id="ProtNLM"/>
    </source>
</evidence>
<accession>A0A0M0HIN8</accession>
<gene>
    <name evidence="1" type="ORF">AKJ17_18210</name>
</gene>
<organism evidence="1 2">
    <name type="scientific">Vibrio nereis</name>
    <dbReference type="NCBI Taxonomy" id="693"/>
    <lineage>
        <taxon>Bacteria</taxon>
        <taxon>Pseudomonadati</taxon>
        <taxon>Pseudomonadota</taxon>
        <taxon>Gammaproteobacteria</taxon>
        <taxon>Vibrionales</taxon>
        <taxon>Vibrionaceae</taxon>
        <taxon>Vibrio</taxon>
    </lineage>
</organism>
<proteinExistence type="predicted"/>
<reference evidence="2" key="1">
    <citation type="submission" date="2015-08" db="EMBL/GenBank/DDBJ databases">
        <title>Vibrio galatheae sp. nov., a novel member of the Vibrionaceae family isolated from the Solomon Islands.</title>
        <authorList>
            <person name="Giubergia S."/>
            <person name="Machado H."/>
            <person name="Mateiu R.V."/>
            <person name="Gram L."/>
        </authorList>
    </citation>
    <scope>NUCLEOTIDE SEQUENCE [LARGE SCALE GENOMIC DNA]</scope>
    <source>
        <strain evidence="2">DSM 19584</strain>
    </source>
</reference>
<protein>
    <recommendedName>
        <fullName evidence="3">Lipoprotein</fullName>
    </recommendedName>
</protein>
<dbReference type="PROSITE" id="PS51257">
    <property type="entry name" value="PROKAR_LIPOPROTEIN"/>
    <property type="match status" value="1"/>
</dbReference>
<name>A0A0M0HIN8_VIBNE</name>